<reference evidence="3 4" key="1">
    <citation type="submission" date="2016-06" db="EMBL/GenBank/DDBJ databases">
        <authorList>
            <person name="Kjaerup R.B."/>
            <person name="Dalgaard T.S."/>
            <person name="Juul-Madsen H.R."/>
        </authorList>
    </citation>
    <scope>NUCLEOTIDE SEQUENCE [LARGE SCALE GENOMIC DNA]</scope>
</reference>
<proteinExistence type="predicted"/>
<keyword evidence="2" id="KW-0732">Signal</keyword>
<sequence length="164" mass="17940">MGWVKFALALCAMVMLVENFETPKKWLRTKPPRLSLVPVVVTVLMRAADIGLHAVNIACTERRIPSMHIYAAGVVLALLGNAVTIAGLAKEMRLAYPDPKRSWCTSLEEISYCARLVWIEPTTPGASGETELVELLQLQVDYTSRPWMGKLCQGPSVPCSSGLG</sequence>
<accession>A0A1X7S7Q9</accession>
<feature type="chain" id="PRO_5010880861" evidence="2">
    <location>
        <begin position="20"/>
        <end position="164"/>
    </location>
</feature>
<name>A0A1X7S7Q9_ZYMT9</name>
<keyword evidence="4" id="KW-1185">Reference proteome</keyword>
<dbReference type="Proteomes" id="UP000215127">
    <property type="component" value="Chromosome 11"/>
</dbReference>
<keyword evidence="1" id="KW-0472">Membrane</keyword>
<dbReference type="EMBL" id="LT853702">
    <property type="protein sequence ID" value="SMQ55451.1"/>
    <property type="molecule type" value="Genomic_DNA"/>
</dbReference>
<evidence type="ECO:0000313" key="3">
    <source>
        <dbReference type="EMBL" id="SMQ55451.1"/>
    </source>
</evidence>
<protein>
    <submittedName>
        <fullName evidence="3">Uncharacterized protein</fullName>
    </submittedName>
</protein>
<gene>
    <name evidence="3" type="ORF">ZT3D7_G10606</name>
</gene>
<keyword evidence="1" id="KW-1133">Transmembrane helix</keyword>
<evidence type="ECO:0000313" key="4">
    <source>
        <dbReference type="Proteomes" id="UP000215127"/>
    </source>
</evidence>
<evidence type="ECO:0000256" key="1">
    <source>
        <dbReference type="SAM" id="Phobius"/>
    </source>
</evidence>
<dbReference type="AlphaFoldDB" id="A0A1X7S7Q9"/>
<evidence type="ECO:0000256" key="2">
    <source>
        <dbReference type="SAM" id="SignalP"/>
    </source>
</evidence>
<feature type="signal peptide" evidence="2">
    <location>
        <begin position="1"/>
        <end position="19"/>
    </location>
</feature>
<organism evidence="3 4">
    <name type="scientific">Zymoseptoria tritici (strain ST99CH_3D7)</name>
    <dbReference type="NCBI Taxonomy" id="1276538"/>
    <lineage>
        <taxon>Eukaryota</taxon>
        <taxon>Fungi</taxon>
        <taxon>Dikarya</taxon>
        <taxon>Ascomycota</taxon>
        <taxon>Pezizomycotina</taxon>
        <taxon>Dothideomycetes</taxon>
        <taxon>Dothideomycetidae</taxon>
        <taxon>Mycosphaerellales</taxon>
        <taxon>Mycosphaerellaceae</taxon>
        <taxon>Zymoseptoria</taxon>
    </lineage>
</organism>
<keyword evidence="1" id="KW-0812">Transmembrane</keyword>
<feature type="transmembrane region" description="Helical" evidence="1">
    <location>
        <begin position="67"/>
        <end position="89"/>
    </location>
</feature>